<evidence type="ECO:0000256" key="1">
    <source>
        <dbReference type="SAM" id="MobiDB-lite"/>
    </source>
</evidence>
<dbReference type="RefSeq" id="WP_380199828.1">
    <property type="nucleotide sequence ID" value="NZ_JBHTEK010000001.1"/>
</dbReference>
<dbReference type="PANTHER" id="PTHR30218:SF0">
    <property type="entry name" value="POLYPHOSPHATE KINASE"/>
    <property type="match status" value="1"/>
</dbReference>
<dbReference type="InterPro" id="IPR036832">
    <property type="entry name" value="PPK_N_dom_sf"/>
</dbReference>
<dbReference type="EMBL" id="JBHTEK010000001">
    <property type="protein sequence ID" value="MFC7666270.1"/>
    <property type="molecule type" value="Genomic_DNA"/>
</dbReference>
<reference evidence="4" key="1">
    <citation type="journal article" date="2019" name="Int. J. Syst. Evol. Microbiol.">
        <title>The Global Catalogue of Microorganisms (GCM) 10K type strain sequencing project: providing services to taxonomists for standard genome sequencing and annotation.</title>
        <authorList>
            <consortium name="The Broad Institute Genomics Platform"/>
            <consortium name="The Broad Institute Genome Sequencing Center for Infectious Disease"/>
            <person name="Wu L."/>
            <person name="Ma J."/>
        </authorList>
    </citation>
    <scope>NUCLEOTIDE SEQUENCE [LARGE SCALE GENOMIC DNA]</scope>
    <source>
        <strain evidence="4">JCM 19635</strain>
    </source>
</reference>
<organism evidence="3 4">
    <name type="scientific">Hymenobacter humi</name>
    <dbReference type="NCBI Taxonomy" id="1411620"/>
    <lineage>
        <taxon>Bacteria</taxon>
        <taxon>Pseudomonadati</taxon>
        <taxon>Bacteroidota</taxon>
        <taxon>Cytophagia</taxon>
        <taxon>Cytophagales</taxon>
        <taxon>Hymenobacteraceae</taxon>
        <taxon>Hymenobacter</taxon>
    </lineage>
</organism>
<protein>
    <recommendedName>
        <fullName evidence="2">Polyphosphate kinase N-terminal domain-containing protein</fullName>
    </recommendedName>
</protein>
<dbReference type="Gene3D" id="1.20.58.310">
    <property type="entry name" value="Polyphosphate kinase N-terminal domain"/>
    <property type="match status" value="1"/>
</dbReference>
<dbReference type="InterPro" id="IPR025198">
    <property type="entry name" value="PPK_N_dom"/>
</dbReference>
<dbReference type="SUPFAM" id="SSF140356">
    <property type="entry name" value="PPK N-terminal domain-like"/>
    <property type="match status" value="1"/>
</dbReference>
<comment type="caution">
    <text evidence="3">The sequence shown here is derived from an EMBL/GenBank/DDBJ whole genome shotgun (WGS) entry which is preliminary data.</text>
</comment>
<name>A0ABW2TYG4_9BACT</name>
<keyword evidence="4" id="KW-1185">Reference proteome</keyword>
<gene>
    <name evidence="3" type="ORF">ACFQT0_01630</name>
</gene>
<evidence type="ECO:0000313" key="3">
    <source>
        <dbReference type="EMBL" id="MFC7666270.1"/>
    </source>
</evidence>
<feature type="region of interest" description="Disordered" evidence="1">
    <location>
        <begin position="95"/>
        <end position="116"/>
    </location>
</feature>
<proteinExistence type="predicted"/>
<dbReference type="InterPro" id="IPR003414">
    <property type="entry name" value="PP_kinase"/>
</dbReference>
<evidence type="ECO:0000313" key="4">
    <source>
        <dbReference type="Proteomes" id="UP001596513"/>
    </source>
</evidence>
<dbReference type="Proteomes" id="UP001596513">
    <property type="component" value="Unassembled WGS sequence"/>
</dbReference>
<feature type="domain" description="Polyphosphate kinase N-terminal" evidence="2">
    <location>
        <begin position="4"/>
        <end position="96"/>
    </location>
</feature>
<sequence length="116" mass="13495">MKTLSRDLSWLRFNARVLQEAQTPTVPLLERLKFMAIFSSNLDEFFKVRVATLRRLVKLKKKTRAQLADSPKRELRKVLAEVARQQEEFGNTFREQAAARNECPPHSPAQRNRTDG</sequence>
<accession>A0ABW2TYG4</accession>
<dbReference type="PANTHER" id="PTHR30218">
    <property type="entry name" value="POLYPHOSPHATE KINASE"/>
    <property type="match status" value="1"/>
</dbReference>
<evidence type="ECO:0000259" key="2">
    <source>
        <dbReference type="Pfam" id="PF13089"/>
    </source>
</evidence>
<dbReference type="Pfam" id="PF13089">
    <property type="entry name" value="PP_kinase_N"/>
    <property type="match status" value="1"/>
</dbReference>